<dbReference type="AlphaFoldDB" id="V8CBP0"/>
<evidence type="ECO:0000313" key="3">
    <source>
        <dbReference type="EMBL" id="ETD24833.1"/>
    </source>
</evidence>
<keyword evidence="2" id="KW-0812">Transmembrane</keyword>
<evidence type="ECO:0000313" key="4">
    <source>
        <dbReference type="Proteomes" id="UP000018731"/>
    </source>
</evidence>
<keyword evidence="2" id="KW-0472">Membrane</keyword>
<dbReference type="EMBL" id="AZJI01000001">
    <property type="protein sequence ID" value="ETD24833.1"/>
    <property type="molecule type" value="Genomic_DNA"/>
</dbReference>
<feature type="transmembrane region" description="Helical" evidence="2">
    <location>
        <begin position="55"/>
        <end position="75"/>
    </location>
</feature>
<evidence type="ECO:0008006" key="5">
    <source>
        <dbReference type="Google" id="ProtNLM"/>
    </source>
</evidence>
<accession>V8CBP0</accession>
<evidence type="ECO:0000256" key="2">
    <source>
        <dbReference type="SAM" id="Phobius"/>
    </source>
</evidence>
<dbReference type="HOGENOM" id="CLU_955694_0_0_7"/>
<dbReference type="Proteomes" id="UP000018731">
    <property type="component" value="Unassembled WGS sequence"/>
</dbReference>
<gene>
    <name evidence="3" type="ORF">HMPREF2086_00167</name>
</gene>
<keyword evidence="2" id="KW-1133">Transmembrane helix</keyword>
<evidence type="ECO:0000256" key="1">
    <source>
        <dbReference type="SAM" id="MobiDB-lite"/>
    </source>
</evidence>
<organism evidence="3 4">
    <name type="scientific">Helicobacter macacae MIT 99-5501</name>
    <dbReference type="NCBI Taxonomy" id="1357400"/>
    <lineage>
        <taxon>Bacteria</taxon>
        <taxon>Pseudomonadati</taxon>
        <taxon>Campylobacterota</taxon>
        <taxon>Epsilonproteobacteria</taxon>
        <taxon>Campylobacterales</taxon>
        <taxon>Helicobacteraceae</taxon>
        <taxon>Helicobacter</taxon>
    </lineage>
</organism>
<name>V8CBP0_9HELI</name>
<dbReference type="PATRIC" id="fig|1357400.3.peg.244"/>
<comment type="caution">
    <text evidence="3">The sequence shown here is derived from an EMBL/GenBank/DDBJ whole genome shotgun (WGS) entry which is preliminary data.</text>
</comment>
<protein>
    <recommendedName>
        <fullName evidence="5">Transglycosylase SLT domain-containing protein</fullName>
    </recommendedName>
</protein>
<sequence>MQAQELKKANPNHYRKKPSEKIPEIPPKIHIAARIVALCGFARIFRFFVRFCAHIRAFLARFGLGLYRYFFMAYARIFDFPRTFFYTTYCATYQAKSWINSKAKSCVKILLAPLVLCLVCASSPLSASTLEWEDLEDTQKALLKKLWAVGKPFDFHYALIAISYAESRLGLYPLNLQTYDCGVLHINIKSYLRFNKIKDSPLNRNIYCGNLIINEDLSINAALDTLQYFYNYWSKRKKNPLEYAIKSYNAGFKVNSRSAQKYYNKIYKNIKAVQKLEKQGLLRQQRANKVQ</sequence>
<proteinExistence type="predicted"/>
<keyword evidence="4" id="KW-1185">Reference proteome</keyword>
<feature type="region of interest" description="Disordered" evidence="1">
    <location>
        <begin position="1"/>
        <end position="21"/>
    </location>
</feature>
<dbReference type="RefSeq" id="WP_023926835.1">
    <property type="nucleotide sequence ID" value="NZ_KI669454.1"/>
</dbReference>
<reference evidence="3 4" key="1">
    <citation type="journal article" date="2014" name="Genome Announc.">
        <title>Draft genome sequences of six enterohepatic helicobacter species isolated from humans and one from rhesus macaques.</title>
        <authorList>
            <person name="Shen Z."/>
            <person name="Sheh A."/>
            <person name="Young S.K."/>
            <person name="Abouelliel A."/>
            <person name="Ward D.V."/>
            <person name="Earl A.M."/>
            <person name="Fox J.G."/>
        </authorList>
    </citation>
    <scope>NUCLEOTIDE SEQUENCE [LARGE SCALE GENOMIC DNA]</scope>
    <source>
        <strain evidence="3 4">MIT 99-5501</strain>
    </source>
</reference>